<sequence length="250" mass="27366">MNIRFLAYLLLLARGTAHGQANTGVRLDFQFSRIVLANGDTLAGPVAMHYATDVLYLAQPDGTVRNLVPGMVAAFAVQGEKFATGQGRYRVARAADPTVLRLFRTLPWNGEHPDQRPEPYFFEQLAEGPVLLLRRQFLVPRQVALNMAGPAHGGGLSRSLPVAPGKLPVVDIAPVQFRTVNELQDVFYLAWPTGEIRALRNPRKDLLAAFPEQAQQLQAYARAQGLGFATARELHELVSYANSLASAAKP</sequence>
<evidence type="ECO:0000313" key="3">
    <source>
        <dbReference type="Proteomes" id="UP001479606"/>
    </source>
</evidence>
<evidence type="ECO:0000256" key="1">
    <source>
        <dbReference type="SAM" id="SignalP"/>
    </source>
</evidence>
<gene>
    <name evidence="2" type="ORF">AAFH49_05440</name>
</gene>
<keyword evidence="3" id="KW-1185">Reference proteome</keyword>
<accession>A0ABU9LSG6</accession>
<comment type="caution">
    <text evidence="2">The sequence shown here is derived from an EMBL/GenBank/DDBJ whole genome shotgun (WGS) entry which is preliminary data.</text>
</comment>
<name>A0ABU9LSG6_9BACT</name>
<feature type="signal peptide" evidence="1">
    <location>
        <begin position="1"/>
        <end position="19"/>
    </location>
</feature>
<dbReference type="RefSeq" id="WP_342296489.1">
    <property type="nucleotide sequence ID" value="NZ_JBCEVZ010000008.1"/>
</dbReference>
<proteinExistence type="predicted"/>
<protein>
    <recommendedName>
        <fullName evidence="4">GLPGLI family protein</fullName>
    </recommendedName>
</protein>
<reference evidence="2 3" key="1">
    <citation type="journal article" date="2018" name="Arch. Microbiol.">
        <title>Hymenobacter segetis sp. nov., isolated from soil.</title>
        <authorList>
            <person name="Ten L.N."/>
            <person name="Lim S.J."/>
            <person name="Kim B.O."/>
            <person name="Kang I.K."/>
            <person name="Jung H.Y."/>
        </authorList>
    </citation>
    <scope>NUCLEOTIDE SEQUENCE [LARGE SCALE GENOMIC DNA]</scope>
    <source>
        <strain evidence="2 3">S7-3-11</strain>
    </source>
</reference>
<evidence type="ECO:0008006" key="4">
    <source>
        <dbReference type="Google" id="ProtNLM"/>
    </source>
</evidence>
<dbReference type="EMBL" id="JBCEVZ010000008">
    <property type="protein sequence ID" value="MEL5993642.1"/>
    <property type="molecule type" value="Genomic_DNA"/>
</dbReference>
<evidence type="ECO:0000313" key="2">
    <source>
        <dbReference type="EMBL" id="MEL5993642.1"/>
    </source>
</evidence>
<dbReference type="Proteomes" id="UP001479606">
    <property type="component" value="Unassembled WGS sequence"/>
</dbReference>
<keyword evidence="1" id="KW-0732">Signal</keyword>
<feature type="chain" id="PRO_5046474079" description="GLPGLI family protein" evidence="1">
    <location>
        <begin position="20"/>
        <end position="250"/>
    </location>
</feature>
<organism evidence="2 3">
    <name type="scientific">Hymenobacter segetis</name>
    <dbReference type="NCBI Taxonomy" id="2025509"/>
    <lineage>
        <taxon>Bacteria</taxon>
        <taxon>Pseudomonadati</taxon>
        <taxon>Bacteroidota</taxon>
        <taxon>Cytophagia</taxon>
        <taxon>Cytophagales</taxon>
        <taxon>Hymenobacteraceae</taxon>
        <taxon>Hymenobacter</taxon>
    </lineage>
</organism>